<organism evidence="2 3">
    <name type="scientific">Puccinia graminis f. sp. tritici (strain CRL 75-36-700-3 / race SCCL)</name>
    <name type="common">Black stem rust fungus</name>
    <dbReference type="NCBI Taxonomy" id="418459"/>
    <lineage>
        <taxon>Eukaryota</taxon>
        <taxon>Fungi</taxon>
        <taxon>Dikarya</taxon>
        <taxon>Basidiomycota</taxon>
        <taxon>Pucciniomycotina</taxon>
        <taxon>Pucciniomycetes</taxon>
        <taxon>Pucciniales</taxon>
        <taxon>Pucciniaceae</taxon>
        <taxon>Puccinia</taxon>
    </lineage>
</organism>
<evidence type="ECO:0000256" key="1">
    <source>
        <dbReference type="SAM" id="MobiDB-lite"/>
    </source>
</evidence>
<protein>
    <submittedName>
        <fullName evidence="2">Uncharacterized protein</fullName>
    </submittedName>
</protein>
<dbReference type="EMBL" id="DS178299">
    <property type="protein sequence ID" value="EFP86316.2"/>
    <property type="molecule type" value="Genomic_DNA"/>
</dbReference>
<reference evidence="3" key="2">
    <citation type="journal article" date="2011" name="Proc. Natl. Acad. Sci. U.S.A.">
        <title>Obligate biotrophy features unraveled by the genomic analysis of rust fungi.</title>
        <authorList>
            <person name="Duplessis S."/>
            <person name="Cuomo C.A."/>
            <person name="Lin Y.-C."/>
            <person name="Aerts A."/>
            <person name="Tisserant E."/>
            <person name="Veneault-Fourrey C."/>
            <person name="Joly D.L."/>
            <person name="Hacquard S."/>
            <person name="Amselem J."/>
            <person name="Cantarel B.L."/>
            <person name="Chiu R."/>
            <person name="Coutinho P.M."/>
            <person name="Feau N."/>
            <person name="Field M."/>
            <person name="Frey P."/>
            <person name="Gelhaye E."/>
            <person name="Goldberg J."/>
            <person name="Grabherr M.G."/>
            <person name="Kodira C.D."/>
            <person name="Kohler A."/>
            <person name="Kuees U."/>
            <person name="Lindquist E.A."/>
            <person name="Lucas S.M."/>
            <person name="Mago R."/>
            <person name="Mauceli E."/>
            <person name="Morin E."/>
            <person name="Murat C."/>
            <person name="Pangilinan J.L."/>
            <person name="Park R."/>
            <person name="Pearson M."/>
            <person name="Quesneville H."/>
            <person name="Rouhier N."/>
            <person name="Sakthikumar S."/>
            <person name="Salamov A.A."/>
            <person name="Schmutz J."/>
            <person name="Selles B."/>
            <person name="Shapiro H."/>
            <person name="Tanguay P."/>
            <person name="Tuskan G.A."/>
            <person name="Henrissat B."/>
            <person name="Van de Peer Y."/>
            <person name="Rouze P."/>
            <person name="Ellis J.G."/>
            <person name="Dodds P.N."/>
            <person name="Schein J.E."/>
            <person name="Zhong S."/>
            <person name="Hamelin R.C."/>
            <person name="Grigoriev I.V."/>
            <person name="Szabo L.J."/>
            <person name="Martin F."/>
        </authorList>
    </citation>
    <scope>NUCLEOTIDE SEQUENCE [LARGE SCALE GENOMIC DNA]</scope>
    <source>
        <strain evidence="3">CRL 75-36-700-3 / race SCCL</strain>
    </source>
</reference>
<accession>E3KPT1</accession>
<dbReference type="KEGG" id="pgr:PGTG_12272"/>
<dbReference type="HOGENOM" id="CLU_1687555_0_0_1"/>
<dbReference type="InParanoid" id="E3KPT1"/>
<keyword evidence="3" id="KW-1185">Reference proteome</keyword>
<dbReference type="OrthoDB" id="10382725at2759"/>
<feature type="compositionally biased region" description="Basic and acidic residues" evidence="1">
    <location>
        <begin position="135"/>
        <end position="156"/>
    </location>
</feature>
<dbReference type="AlphaFoldDB" id="E3KPT1"/>
<sequence>MLQLYTSARVADASRIYQAARQLKNHFDATPQRQHMSEVSPAGEAPVRHVRSLRASMKPTDTESEEEYWGSRVNRSSGSALTLSGVCSAQRIFVDEEANCLPLALGLTTESHQAGPRPRGARAKLESCNSGCPIVKKENTSPPAECRRGHRREELS</sequence>
<evidence type="ECO:0000313" key="3">
    <source>
        <dbReference type="Proteomes" id="UP000008783"/>
    </source>
</evidence>
<gene>
    <name evidence="2" type="ORF">PGTG_12272</name>
</gene>
<evidence type="ECO:0000313" key="2">
    <source>
        <dbReference type="EMBL" id="EFP86316.2"/>
    </source>
</evidence>
<name>E3KPT1_PUCGT</name>
<reference key="1">
    <citation type="submission" date="2007-01" db="EMBL/GenBank/DDBJ databases">
        <title>The Genome Sequence of Puccinia graminis f. sp. tritici Strain CRL 75-36-700-3.</title>
        <authorList>
            <consortium name="The Broad Institute Genome Sequencing Platform"/>
            <person name="Birren B."/>
            <person name="Lander E."/>
            <person name="Galagan J."/>
            <person name="Nusbaum C."/>
            <person name="Devon K."/>
            <person name="Cuomo C."/>
            <person name="Jaffe D."/>
            <person name="Butler J."/>
            <person name="Alvarez P."/>
            <person name="Gnerre S."/>
            <person name="Grabherr M."/>
            <person name="Mauceli E."/>
            <person name="Brockman W."/>
            <person name="Young S."/>
            <person name="LaButti K."/>
            <person name="Sykes S."/>
            <person name="DeCaprio D."/>
            <person name="Crawford M."/>
            <person name="Koehrsen M."/>
            <person name="Engels R."/>
            <person name="Montgomery P."/>
            <person name="Pearson M."/>
            <person name="Howarth C."/>
            <person name="Larson L."/>
            <person name="White J."/>
            <person name="Zeng Q."/>
            <person name="Kodira C."/>
            <person name="Yandava C."/>
            <person name="Alvarado L."/>
            <person name="O'Leary S."/>
            <person name="Szabo L."/>
            <person name="Dean R."/>
            <person name="Schein J."/>
        </authorList>
    </citation>
    <scope>NUCLEOTIDE SEQUENCE</scope>
    <source>
        <strain>CRL 75-36-700-3</strain>
    </source>
</reference>
<dbReference type="GeneID" id="10540329"/>
<feature type="region of interest" description="Disordered" evidence="1">
    <location>
        <begin position="131"/>
        <end position="156"/>
    </location>
</feature>
<proteinExistence type="predicted"/>
<dbReference type="Proteomes" id="UP000008783">
    <property type="component" value="Unassembled WGS sequence"/>
</dbReference>
<dbReference type="VEuPathDB" id="FungiDB:PGTG_12272"/>
<dbReference type="RefSeq" id="XP_003330735.2">
    <property type="nucleotide sequence ID" value="XM_003330687.2"/>
</dbReference>